<accession>A0ABU5UZA0</accession>
<dbReference type="CDD" id="cd04301">
    <property type="entry name" value="NAT_SF"/>
    <property type="match status" value="1"/>
</dbReference>
<evidence type="ECO:0000313" key="2">
    <source>
        <dbReference type="EMBL" id="MEA5666430.1"/>
    </source>
</evidence>
<proteinExistence type="predicted"/>
<dbReference type="Gene3D" id="3.40.630.30">
    <property type="match status" value="1"/>
</dbReference>
<name>A0ABU5UZA0_9GAMM</name>
<dbReference type="EC" id="2.3.1.-" evidence="2"/>
<feature type="domain" description="N-acetyltransferase" evidence="1">
    <location>
        <begin position="1"/>
        <end position="146"/>
    </location>
</feature>
<dbReference type="Proteomes" id="UP001301653">
    <property type="component" value="Unassembled WGS sequence"/>
</dbReference>
<keyword evidence="2" id="KW-0808">Transferase</keyword>
<comment type="caution">
    <text evidence="2">The sequence shown here is derived from an EMBL/GenBank/DDBJ whole genome shotgun (WGS) entry which is preliminary data.</text>
</comment>
<dbReference type="InterPro" id="IPR016181">
    <property type="entry name" value="Acyl_CoA_acyltransferase"/>
</dbReference>
<reference evidence="2 3" key="1">
    <citation type="submission" date="2023-12" db="EMBL/GenBank/DDBJ databases">
        <title>Stenotrophomonas guangdongensis sp. nov., isolated from wilted pepper plants (Capsicum annuum).</title>
        <authorList>
            <person name="Qiu M."/>
            <person name="Li Y."/>
            <person name="Liu Q."/>
            <person name="Zhang X."/>
            <person name="Huang Y."/>
            <person name="Guo R."/>
            <person name="Hu M."/>
            <person name="Zhou J."/>
            <person name="Zhou X."/>
        </authorList>
    </citation>
    <scope>NUCLEOTIDE SEQUENCE [LARGE SCALE GENOMIC DNA]</scope>
    <source>
        <strain evidence="2 3">MH1</strain>
    </source>
</reference>
<dbReference type="InterPro" id="IPR000182">
    <property type="entry name" value="GNAT_dom"/>
</dbReference>
<dbReference type="PANTHER" id="PTHR43451:SF1">
    <property type="entry name" value="ACETYLTRANSFERASE"/>
    <property type="match status" value="1"/>
</dbReference>
<dbReference type="InterPro" id="IPR052564">
    <property type="entry name" value="N-acetyltrans/Recomb-assoc"/>
</dbReference>
<gene>
    <name evidence="2" type="ORF">VA603_02595</name>
</gene>
<dbReference type="EMBL" id="JAYFUH010000061">
    <property type="protein sequence ID" value="MEA5666430.1"/>
    <property type="molecule type" value="Genomic_DNA"/>
</dbReference>
<keyword evidence="2" id="KW-0012">Acyltransferase</keyword>
<evidence type="ECO:0000259" key="1">
    <source>
        <dbReference type="PROSITE" id="PS51186"/>
    </source>
</evidence>
<sequence length="167" mass="18232">MRDGTVADAAALSALVTPLARHLLDADTGATAHAFLASLAPASFAERLASKAFAHYVVEDGSGLCGMIAIREDSHIHHLFVGRGTRRRGIARQLWEHALRVHGRHEYTVNSSEVAVPVYERFGFLAKAAPQTVKGVRFVLMERPRLVKPVIHKQYLNAALSDSRSGQ</sequence>
<dbReference type="SUPFAM" id="SSF55729">
    <property type="entry name" value="Acyl-CoA N-acyltransferases (Nat)"/>
    <property type="match status" value="1"/>
</dbReference>
<dbReference type="PANTHER" id="PTHR43451">
    <property type="entry name" value="ACETYLTRANSFERASE (GNAT) FAMILY PROTEIN"/>
    <property type="match status" value="1"/>
</dbReference>
<dbReference type="Pfam" id="PF13673">
    <property type="entry name" value="Acetyltransf_10"/>
    <property type="match status" value="1"/>
</dbReference>
<keyword evidence="3" id="KW-1185">Reference proteome</keyword>
<dbReference type="GO" id="GO:0016746">
    <property type="term" value="F:acyltransferase activity"/>
    <property type="evidence" value="ECO:0007669"/>
    <property type="project" value="UniProtKB-KW"/>
</dbReference>
<evidence type="ECO:0000313" key="3">
    <source>
        <dbReference type="Proteomes" id="UP001301653"/>
    </source>
</evidence>
<dbReference type="PROSITE" id="PS51186">
    <property type="entry name" value="GNAT"/>
    <property type="match status" value="1"/>
</dbReference>
<dbReference type="RefSeq" id="WP_323437848.1">
    <property type="nucleotide sequence ID" value="NZ_JAYFUH010000061.1"/>
</dbReference>
<protein>
    <submittedName>
        <fullName evidence="2">GNAT family N-acetyltransferase</fullName>
        <ecNumber evidence="2">2.3.1.-</ecNumber>
    </submittedName>
</protein>
<organism evidence="2 3">
    <name type="scientific">Stenotrophomonas capsici</name>
    <dbReference type="NCBI Taxonomy" id="3110230"/>
    <lineage>
        <taxon>Bacteria</taxon>
        <taxon>Pseudomonadati</taxon>
        <taxon>Pseudomonadota</taxon>
        <taxon>Gammaproteobacteria</taxon>
        <taxon>Lysobacterales</taxon>
        <taxon>Lysobacteraceae</taxon>
        <taxon>Stenotrophomonas</taxon>
    </lineage>
</organism>